<protein>
    <recommendedName>
        <fullName evidence="1">Reverse transcriptase domain-containing protein</fullName>
    </recommendedName>
</protein>
<reference evidence="2 3" key="1">
    <citation type="submission" date="2024-01" db="EMBL/GenBank/DDBJ databases">
        <title>The complete chloroplast genome sequence of Lithospermum erythrorhizon: insights into the phylogenetic relationship among Boraginaceae species and the maternal lineages of purple gromwells.</title>
        <authorList>
            <person name="Okada T."/>
            <person name="Watanabe K."/>
        </authorList>
    </citation>
    <scope>NUCLEOTIDE SEQUENCE [LARGE SCALE GENOMIC DNA]</scope>
</reference>
<dbReference type="Proteomes" id="UP001454036">
    <property type="component" value="Unassembled WGS sequence"/>
</dbReference>
<dbReference type="Pfam" id="PF00078">
    <property type="entry name" value="RVT_1"/>
    <property type="match status" value="1"/>
</dbReference>
<gene>
    <name evidence="2" type="ORF">LIER_42820</name>
</gene>
<proteinExistence type="predicted"/>
<evidence type="ECO:0000313" key="3">
    <source>
        <dbReference type="Proteomes" id="UP001454036"/>
    </source>
</evidence>
<dbReference type="AlphaFoldDB" id="A0AAV3P0B0"/>
<dbReference type="InterPro" id="IPR000477">
    <property type="entry name" value="RT_dom"/>
</dbReference>
<comment type="caution">
    <text evidence="2">The sequence shown here is derived from an EMBL/GenBank/DDBJ whole genome shotgun (WGS) entry which is preliminary data.</text>
</comment>
<accession>A0AAV3P0B0</accession>
<organism evidence="2 3">
    <name type="scientific">Lithospermum erythrorhizon</name>
    <name type="common">Purple gromwell</name>
    <name type="synonym">Lithospermum officinale var. erythrorhizon</name>
    <dbReference type="NCBI Taxonomy" id="34254"/>
    <lineage>
        <taxon>Eukaryota</taxon>
        <taxon>Viridiplantae</taxon>
        <taxon>Streptophyta</taxon>
        <taxon>Embryophyta</taxon>
        <taxon>Tracheophyta</taxon>
        <taxon>Spermatophyta</taxon>
        <taxon>Magnoliopsida</taxon>
        <taxon>eudicotyledons</taxon>
        <taxon>Gunneridae</taxon>
        <taxon>Pentapetalae</taxon>
        <taxon>asterids</taxon>
        <taxon>lamiids</taxon>
        <taxon>Boraginales</taxon>
        <taxon>Boraginaceae</taxon>
        <taxon>Boraginoideae</taxon>
        <taxon>Lithospermeae</taxon>
        <taxon>Lithospermum</taxon>
    </lineage>
</organism>
<evidence type="ECO:0000313" key="2">
    <source>
        <dbReference type="EMBL" id="GAA0144683.1"/>
    </source>
</evidence>
<keyword evidence="3" id="KW-1185">Reference proteome</keyword>
<feature type="domain" description="Reverse transcriptase" evidence="1">
    <location>
        <begin position="29"/>
        <end position="109"/>
    </location>
</feature>
<dbReference type="EMBL" id="BAABME010031182">
    <property type="protein sequence ID" value="GAA0144683.1"/>
    <property type="molecule type" value="Genomic_DNA"/>
</dbReference>
<sequence>MSDIRPIKDLTRCGDEESFDGGKNCKRPCPSINHILFMDDTMVFCKANVEEGRVLKNILRDYEMASGLKVNVEKSSVSFESQVSSSSRGHIGHVLGMCEVQDQGKYLGLPSHIGRSKKYFQLPCSEG</sequence>
<name>A0AAV3P0B0_LITER</name>
<evidence type="ECO:0000259" key="1">
    <source>
        <dbReference type="Pfam" id="PF00078"/>
    </source>
</evidence>